<gene>
    <name evidence="1" type="ORF">MNBD_NITROSPINAE01-333</name>
</gene>
<reference evidence="1" key="1">
    <citation type="submission" date="2018-06" db="EMBL/GenBank/DDBJ databases">
        <authorList>
            <person name="Zhirakovskaya E."/>
        </authorList>
    </citation>
    <scope>NUCLEOTIDE SEQUENCE</scope>
</reference>
<proteinExistence type="predicted"/>
<dbReference type="InterPro" id="IPR003329">
    <property type="entry name" value="Cytidylyl_trans"/>
</dbReference>
<dbReference type="AlphaFoldDB" id="A0A3B1CEY0"/>
<evidence type="ECO:0008006" key="2">
    <source>
        <dbReference type="Google" id="ProtNLM"/>
    </source>
</evidence>
<name>A0A3B1CEY0_9ZZZZ</name>
<dbReference type="Gene3D" id="3.90.550.10">
    <property type="entry name" value="Spore Coat Polysaccharide Biosynthesis Protein SpsA, Chain A"/>
    <property type="match status" value="1"/>
</dbReference>
<dbReference type="GO" id="GO:0005829">
    <property type="term" value="C:cytosol"/>
    <property type="evidence" value="ECO:0007669"/>
    <property type="project" value="TreeGrafter"/>
</dbReference>
<dbReference type="CDD" id="cd02518">
    <property type="entry name" value="GT2_SpsF"/>
    <property type="match status" value="1"/>
</dbReference>
<sequence length="248" mass="27747">MTIKIPVLAIIQARAGSLRLPGKIFEFIGKKSVLGWVIERLKNSQLIDKIVVATSTNPLDDETELFLKSEDLSVFRGAEEDVLCRFAETLKAYPAENIVRATADNPLLDTATLDIMIKAHVNQKADHTSLSGILPLGSSAEVISAEALIEAQNGATMQNLREHVTPFIHSQPEKFKLLKVTPPSYLLGRTERLTVDTEDDLKFMRAVYKALDSEKCTFNAQNALNLLEKQPELANINRHVRQREWTNQ</sequence>
<evidence type="ECO:0000313" key="1">
    <source>
        <dbReference type="EMBL" id="VAX22614.1"/>
    </source>
</evidence>
<accession>A0A3B1CEY0</accession>
<dbReference type="SUPFAM" id="SSF53448">
    <property type="entry name" value="Nucleotide-diphospho-sugar transferases"/>
    <property type="match status" value="1"/>
</dbReference>
<protein>
    <recommendedName>
        <fullName evidence="2">3-deoxy-manno-octulosonate cytidylyltransferase</fullName>
    </recommendedName>
</protein>
<organism evidence="1">
    <name type="scientific">hydrothermal vent metagenome</name>
    <dbReference type="NCBI Taxonomy" id="652676"/>
    <lineage>
        <taxon>unclassified sequences</taxon>
        <taxon>metagenomes</taxon>
        <taxon>ecological metagenomes</taxon>
    </lineage>
</organism>
<dbReference type="Pfam" id="PF02348">
    <property type="entry name" value="CTP_transf_3"/>
    <property type="match status" value="1"/>
</dbReference>
<dbReference type="InterPro" id="IPR029044">
    <property type="entry name" value="Nucleotide-diphossugar_trans"/>
</dbReference>
<dbReference type="PANTHER" id="PTHR42866:SF1">
    <property type="entry name" value="SPORE COAT POLYSACCHARIDE BIOSYNTHESIS PROTEIN SPSF"/>
    <property type="match status" value="1"/>
</dbReference>
<dbReference type="PANTHER" id="PTHR42866">
    <property type="entry name" value="3-DEOXY-MANNO-OCTULOSONATE CYTIDYLYLTRANSFERASE"/>
    <property type="match status" value="1"/>
</dbReference>
<dbReference type="EMBL" id="UOGC01000140">
    <property type="protein sequence ID" value="VAX22614.1"/>
    <property type="molecule type" value="Genomic_DNA"/>
</dbReference>